<dbReference type="OMA" id="MFIVGFY"/>
<name>A0A137P5R7_CONC2</name>
<evidence type="ECO:0000256" key="2">
    <source>
        <dbReference type="ARBA" id="ARBA00006244"/>
    </source>
</evidence>
<comment type="similarity">
    <text evidence="2">Belongs to the TMEM198 family.</text>
</comment>
<dbReference type="InterPro" id="IPR040236">
    <property type="entry name" value="TMEM198"/>
</dbReference>
<evidence type="ECO:0000256" key="6">
    <source>
        <dbReference type="ARBA" id="ARBA00049737"/>
    </source>
</evidence>
<dbReference type="Pfam" id="PF13886">
    <property type="entry name" value="TM7S3_TM198"/>
    <property type="match status" value="1"/>
</dbReference>
<gene>
    <name evidence="10" type="ORF">CONCODRAFT_70744</name>
</gene>
<dbReference type="AlphaFoldDB" id="A0A137P5R7"/>
<protein>
    <recommendedName>
        <fullName evidence="6">Transmembrane protein 198</fullName>
    </recommendedName>
</protein>
<dbReference type="GO" id="GO:0005886">
    <property type="term" value="C:plasma membrane"/>
    <property type="evidence" value="ECO:0007669"/>
    <property type="project" value="TreeGrafter"/>
</dbReference>
<sequence>MILINYTGLIFVFFSLFISGISAEDKVVLDEGPIRKDAGHIVGAIILWIIGLVFVFAGKRIVRFLCFVVGFFFFAFLSLLISGAIVDDERATNAQSIGIIVGAVIVGIIGGLLSWWLYKFGIFIMGFLAGFTIGGLIVQAIQALDDNFWASIGICIGCGIVIGILMLVFMNIMIIITTSFEGSQLFMVGVDLIANKGYATFTEVYQQTFAIRMTPALWGMLASSLVLTLIGIIFQYKAYPKGRYYDDKGARV</sequence>
<evidence type="ECO:0000256" key="1">
    <source>
        <dbReference type="ARBA" id="ARBA00004141"/>
    </source>
</evidence>
<dbReference type="InterPro" id="IPR025256">
    <property type="entry name" value="TM7S3/TM198-like_dom"/>
</dbReference>
<evidence type="ECO:0000256" key="3">
    <source>
        <dbReference type="ARBA" id="ARBA00022692"/>
    </source>
</evidence>
<evidence type="ECO:0000256" key="4">
    <source>
        <dbReference type="ARBA" id="ARBA00022989"/>
    </source>
</evidence>
<dbReference type="PANTHER" id="PTHR31247:SF5">
    <property type="entry name" value="DUF4203 DOMAIN-CONTAINING PROTEIN"/>
    <property type="match status" value="1"/>
</dbReference>
<feature type="transmembrane region" description="Helical" evidence="7">
    <location>
        <begin position="97"/>
        <end position="117"/>
    </location>
</feature>
<feature type="transmembrane region" description="Helical" evidence="7">
    <location>
        <begin position="39"/>
        <end position="57"/>
    </location>
</feature>
<feature type="transmembrane region" description="Helical" evidence="7">
    <location>
        <begin position="148"/>
        <end position="176"/>
    </location>
</feature>
<keyword evidence="4 7" id="KW-1133">Transmembrane helix</keyword>
<reference evidence="10 11" key="1">
    <citation type="journal article" date="2015" name="Genome Biol. Evol.">
        <title>Phylogenomic analyses indicate that early fungi evolved digesting cell walls of algal ancestors of land plants.</title>
        <authorList>
            <person name="Chang Y."/>
            <person name="Wang S."/>
            <person name="Sekimoto S."/>
            <person name="Aerts A.L."/>
            <person name="Choi C."/>
            <person name="Clum A."/>
            <person name="LaButti K.M."/>
            <person name="Lindquist E.A."/>
            <person name="Yee Ngan C."/>
            <person name="Ohm R.A."/>
            <person name="Salamov A.A."/>
            <person name="Grigoriev I.V."/>
            <person name="Spatafora J.W."/>
            <person name="Berbee M.L."/>
        </authorList>
    </citation>
    <scope>NUCLEOTIDE SEQUENCE [LARGE SCALE GENOMIC DNA]</scope>
    <source>
        <strain evidence="10 11">NRRL 28638</strain>
    </source>
</reference>
<comment type="subcellular location">
    <subcellularLocation>
        <location evidence="1">Membrane</location>
        <topology evidence="1">Multi-pass membrane protein</topology>
    </subcellularLocation>
</comment>
<dbReference type="OrthoDB" id="102260at2759"/>
<feature type="transmembrane region" description="Helical" evidence="7">
    <location>
        <begin position="64"/>
        <end position="85"/>
    </location>
</feature>
<keyword evidence="5 7" id="KW-0472">Membrane</keyword>
<feature type="transmembrane region" description="Helical" evidence="7">
    <location>
        <begin position="216"/>
        <end position="236"/>
    </location>
</feature>
<dbReference type="EMBL" id="KQ964505">
    <property type="protein sequence ID" value="KXN70345.1"/>
    <property type="molecule type" value="Genomic_DNA"/>
</dbReference>
<evidence type="ECO:0000256" key="5">
    <source>
        <dbReference type="ARBA" id="ARBA00023136"/>
    </source>
</evidence>
<feature type="domain" description="TM7S3/TM198-like" evidence="9">
    <location>
        <begin position="45"/>
        <end position="236"/>
    </location>
</feature>
<proteinExistence type="inferred from homology"/>
<evidence type="ECO:0000259" key="9">
    <source>
        <dbReference type="Pfam" id="PF13886"/>
    </source>
</evidence>
<keyword evidence="8" id="KW-0732">Signal</keyword>
<dbReference type="Proteomes" id="UP000070444">
    <property type="component" value="Unassembled WGS sequence"/>
</dbReference>
<feature type="signal peptide" evidence="8">
    <location>
        <begin position="1"/>
        <end position="23"/>
    </location>
</feature>
<evidence type="ECO:0000313" key="11">
    <source>
        <dbReference type="Proteomes" id="UP000070444"/>
    </source>
</evidence>
<evidence type="ECO:0000256" key="8">
    <source>
        <dbReference type="SAM" id="SignalP"/>
    </source>
</evidence>
<evidence type="ECO:0000313" key="10">
    <source>
        <dbReference type="EMBL" id="KXN70345.1"/>
    </source>
</evidence>
<feature type="transmembrane region" description="Helical" evidence="7">
    <location>
        <begin position="122"/>
        <end position="142"/>
    </location>
</feature>
<dbReference type="PANTHER" id="PTHR31247">
    <property type="entry name" value="TRANSMEMBRANE PROTEIN 198 FAMILY MEMBER"/>
    <property type="match status" value="1"/>
</dbReference>
<evidence type="ECO:0000256" key="7">
    <source>
        <dbReference type="SAM" id="Phobius"/>
    </source>
</evidence>
<feature type="chain" id="PRO_5007294420" description="Transmembrane protein 198" evidence="8">
    <location>
        <begin position="24"/>
        <end position="252"/>
    </location>
</feature>
<accession>A0A137P5R7</accession>
<keyword evidence="11" id="KW-1185">Reference proteome</keyword>
<organism evidence="10 11">
    <name type="scientific">Conidiobolus coronatus (strain ATCC 28846 / CBS 209.66 / NRRL 28638)</name>
    <name type="common">Delacroixia coronata</name>
    <dbReference type="NCBI Taxonomy" id="796925"/>
    <lineage>
        <taxon>Eukaryota</taxon>
        <taxon>Fungi</taxon>
        <taxon>Fungi incertae sedis</taxon>
        <taxon>Zoopagomycota</taxon>
        <taxon>Entomophthoromycotina</taxon>
        <taxon>Entomophthoromycetes</taxon>
        <taxon>Entomophthorales</taxon>
        <taxon>Ancylistaceae</taxon>
        <taxon>Conidiobolus</taxon>
    </lineage>
</organism>
<dbReference type="STRING" id="796925.A0A137P5R7"/>
<keyword evidence="3 7" id="KW-0812">Transmembrane</keyword>